<accession>A0A6J4U8Z1</accession>
<comment type="cofactor">
    <cofactor evidence="1">
        <name>Mg(2+)</name>
        <dbReference type="ChEBI" id="CHEBI:18420"/>
    </cofactor>
</comment>
<reference evidence="7" key="1">
    <citation type="submission" date="2020-02" db="EMBL/GenBank/DDBJ databases">
        <authorList>
            <person name="Meier V. D."/>
        </authorList>
    </citation>
    <scope>NUCLEOTIDE SEQUENCE</scope>
    <source>
        <strain evidence="7">AVDCRST_MAG43</strain>
    </source>
</reference>
<dbReference type="SUPFAM" id="SSF48576">
    <property type="entry name" value="Terpenoid synthases"/>
    <property type="match status" value="1"/>
</dbReference>
<dbReference type="GO" id="GO:0008299">
    <property type="term" value="P:isoprenoid biosynthetic process"/>
    <property type="evidence" value="ECO:0007669"/>
    <property type="project" value="InterPro"/>
</dbReference>
<evidence type="ECO:0000256" key="1">
    <source>
        <dbReference type="ARBA" id="ARBA00001946"/>
    </source>
</evidence>
<dbReference type="InterPro" id="IPR000092">
    <property type="entry name" value="Polyprenyl_synt"/>
</dbReference>
<sequence length="328" mass="35560">MKVRTSDVFEAMAADLVLVDRRLGEAAKVDFPMVSPLIEGLINTGGKRLRPLLLLLSAKGFTYDLDRAVTAAAGVELLHTASLVHDDNIDRAALRRGIPTLNTQLSAGAVILIGDYLFAQSAILAAATESTRVVAIFASTLADICDGQLRETLDAHRLTQNVEDYEKRIYGKTAALFAGSAEMGAVIGQAPEASAQQLREFGQDIGMAFQIIDDVLDIREGTQVLGKPAGNDLRQGVITLPVMLFLQQFAPQSPEVQTLQAIVAGDETSDSVINDLVLKIRESGVLEESETRATRFTDQARHRINVVPDEETRDFLFDVLDLAVNRSS</sequence>
<keyword evidence="4" id="KW-0479">Metal-binding</keyword>
<dbReference type="PANTHER" id="PTHR12001:SF69">
    <property type="entry name" value="ALL TRANS-POLYPRENYL-DIPHOSPHATE SYNTHASE PDSS1"/>
    <property type="match status" value="1"/>
</dbReference>
<evidence type="ECO:0000256" key="3">
    <source>
        <dbReference type="ARBA" id="ARBA00022679"/>
    </source>
</evidence>
<dbReference type="Pfam" id="PF00348">
    <property type="entry name" value="polyprenyl_synt"/>
    <property type="match status" value="1"/>
</dbReference>
<evidence type="ECO:0008006" key="8">
    <source>
        <dbReference type="Google" id="ProtNLM"/>
    </source>
</evidence>
<dbReference type="GO" id="GO:0046872">
    <property type="term" value="F:metal ion binding"/>
    <property type="evidence" value="ECO:0007669"/>
    <property type="project" value="UniProtKB-KW"/>
</dbReference>
<dbReference type="GO" id="GO:0004659">
    <property type="term" value="F:prenyltransferase activity"/>
    <property type="evidence" value="ECO:0007669"/>
    <property type="project" value="InterPro"/>
</dbReference>
<organism evidence="7">
    <name type="scientific">uncultured Thermomicrobiales bacterium</name>
    <dbReference type="NCBI Taxonomy" id="1645740"/>
    <lineage>
        <taxon>Bacteria</taxon>
        <taxon>Pseudomonadati</taxon>
        <taxon>Thermomicrobiota</taxon>
        <taxon>Thermomicrobia</taxon>
        <taxon>Thermomicrobiales</taxon>
        <taxon>environmental samples</taxon>
    </lineage>
</organism>
<evidence type="ECO:0000256" key="6">
    <source>
        <dbReference type="RuleBase" id="RU004466"/>
    </source>
</evidence>
<dbReference type="PANTHER" id="PTHR12001">
    <property type="entry name" value="GERANYLGERANYL PYROPHOSPHATE SYNTHASE"/>
    <property type="match status" value="1"/>
</dbReference>
<dbReference type="SFLD" id="SFLDS00005">
    <property type="entry name" value="Isoprenoid_Synthase_Type_I"/>
    <property type="match status" value="1"/>
</dbReference>
<dbReference type="InterPro" id="IPR008949">
    <property type="entry name" value="Isoprenoid_synthase_dom_sf"/>
</dbReference>
<dbReference type="CDD" id="cd00685">
    <property type="entry name" value="Trans_IPPS_HT"/>
    <property type="match status" value="1"/>
</dbReference>
<dbReference type="EMBL" id="CADCWI010000018">
    <property type="protein sequence ID" value="CAA9543566.1"/>
    <property type="molecule type" value="Genomic_DNA"/>
</dbReference>
<gene>
    <name evidence="7" type="ORF">AVDCRST_MAG43-367</name>
</gene>
<comment type="similarity">
    <text evidence="2 6">Belongs to the FPP/GGPP synthase family.</text>
</comment>
<evidence type="ECO:0000313" key="7">
    <source>
        <dbReference type="EMBL" id="CAA9543566.1"/>
    </source>
</evidence>
<evidence type="ECO:0000256" key="2">
    <source>
        <dbReference type="ARBA" id="ARBA00006706"/>
    </source>
</evidence>
<keyword evidence="5" id="KW-0460">Magnesium</keyword>
<dbReference type="PROSITE" id="PS00444">
    <property type="entry name" value="POLYPRENYL_SYNTHASE_2"/>
    <property type="match status" value="1"/>
</dbReference>
<dbReference type="Gene3D" id="1.10.600.10">
    <property type="entry name" value="Farnesyl Diphosphate Synthase"/>
    <property type="match status" value="1"/>
</dbReference>
<protein>
    <recommendedName>
        <fullName evidence="8">Polyprenyl synthetase family protein</fullName>
    </recommendedName>
</protein>
<evidence type="ECO:0000256" key="4">
    <source>
        <dbReference type="ARBA" id="ARBA00022723"/>
    </source>
</evidence>
<name>A0A6J4U8Z1_9BACT</name>
<dbReference type="AlphaFoldDB" id="A0A6J4U8Z1"/>
<keyword evidence="3 6" id="KW-0808">Transferase</keyword>
<proteinExistence type="inferred from homology"/>
<dbReference type="SFLD" id="SFLDG01017">
    <property type="entry name" value="Polyprenyl_Transferase_Like"/>
    <property type="match status" value="1"/>
</dbReference>
<evidence type="ECO:0000256" key="5">
    <source>
        <dbReference type="ARBA" id="ARBA00022842"/>
    </source>
</evidence>
<dbReference type="PROSITE" id="PS00723">
    <property type="entry name" value="POLYPRENYL_SYNTHASE_1"/>
    <property type="match status" value="1"/>
</dbReference>
<dbReference type="InterPro" id="IPR033749">
    <property type="entry name" value="Polyprenyl_synt_CS"/>
</dbReference>